<evidence type="ECO:0000256" key="4">
    <source>
        <dbReference type="ARBA" id="ARBA00022840"/>
    </source>
</evidence>
<dbReference type="GO" id="GO:0046872">
    <property type="term" value="F:metal ion binding"/>
    <property type="evidence" value="ECO:0007669"/>
    <property type="project" value="UniProtKB-KW"/>
</dbReference>
<dbReference type="GeneID" id="40089549"/>
<evidence type="ECO:0000313" key="8">
    <source>
        <dbReference type="Proteomes" id="UP000221110"/>
    </source>
</evidence>
<dbReference type="KEGG" id="vg:40089549"/>
<dbReference type="EMBL" id="MF479730">
    <property type="protein sequence ID" value="ASU00728.1"/>
    <property type="molecule type" value="Genomic_DNA"/>
</dbReference>
<dbReference type="InterPro" id="IPR005494">
    <property type="entry name" value="GSPS_pre-ATP-grasp-like_dom"/>
</dbReference>
<evidence type="ECO:0000256" key="3">
    <source>
        <dbReference type="ARBA" id="ARBA00022741"/>
    </source>
</evidence>
<organism evidence="7 8">
    <name type="scientific">Aeromonas phage AS-gz</name>
    <dbReference type="NCBI Taxonomy" id="2026082"/>
    <lineage>
        <taxon>Viruses</taxon>
        <taxon>Duplodnaviria</taxon>
        <taxon>Heunggongvirae</taxon>
        <taxon>Uroviricota</taxon>
        <taxon>Caudoviricetes</taxon>
        <taxon>Pantevenvirales</taxon>
        <taxon>Straboviridae</taxon>
        <taxon>Tulanevirus</taxon>
        <taxon>Tulanevirus asgz</taxon>
    </lineage>
</organism>
<keyword evidence="1" id="KW-0436">Ligase</keyword>
<protein>
    <submittedName>
        <fullName evidence="7">Putative glutathionylspermidine synthetase</fullName>
    </submittedName>
</protein>
<accession>A0A223LFB1</accession>
<keyword evidence="3" id="KW-0547">Nucleotide-binding</keyword>
<dbReference type="GO" id="GO:0005524">
    <property type="term" value="F:ATP binding"/>
    <property type="evidence" value="ECO:0007669"/>
    <property type="project" value="UniProtKB-KW"/>
</dbReference>
<evidence type="ECO:0000313" key="7">
    <source>
        <dbReference type="EMBL" id="ASU00728.1"/>
    </source>
</evidence>
<evidence type="ECO:0000256" key="1">
    <source>
        <dbReference type="ARBA" id="ARBA00022598"/>
    </source>
</evidence>
<keyword evidence="8" id="KW-1185">Reference proteome</keyword>
<sequence length="87" mass="9860">MSKPLVSREGCNVHIFEYGGESEFTDGNYAEEPRIVQQYIEWKDFDGCYPMLGVWMVGSDAVGLGIREDDSRITGNNSRFIPHVVEN</sequence>
<evidence type="ECO:0000259" key="6">
    <source>
        <dbReference type="Pfam" id="PF03738"/>
    </source>
</evidence>
<evidence type="ECO:0000256" key="2">
    <source>
        <dbReference type="ARBA" id="ARBA00022723"/>
    </source>
</evidence>
<dbReference type="Proteomes" id="UP000221110">
    <property type="component" value="Segment"/>
</dbReference>
<dbReference type="Pfam" id="PF03738">
    <property type="entry name" value="GSP_synth"/>
    <property type="match status" value="1"/>
</dbReference>
<dbReference type="SUPFAM" id="SSF56059">
    <property type="entry name" value="Glutathione synthetase ATP-binding domain-like"/>
    <property type="match status" value="1"/>
</dbReference>
<proteinExistence type="predicted"/>
<keyword evidence="2" id="KW-0479">Metal-binding</keyword>
<keyword evidence="4" id="KW-0067">ATP-binding</keyword>
<keyword evidence="5" id="KW-0460">Magnesium</keyword>
<dbReference type="Gene3D" id="3.30.1490.330">
    <property type="match status" value="1"/>
</dbReference>
<dbReference type="GO" id="GO:0016874">
    <property type="term" value="F:ligase activity"/>
    <property type="evidence" value="ECO:0007669"/>
    <property type="project" value="UniProtKB-KW"/>
</dbReference>
<reference evidence="7 8" key="1">
    <citation type="submission" date="2017-07" db="EMBL/GenBank/DDBJ databases">
        <title>In vitro design and evaluation of phage cocktails against multidrug-resistant Aeromonas salmonicida.</title>
        <authorList>
            <person name="Chen L."/>
            <person name="Yuan S."/>
            <person name="Ma Y."/>
        </authorList>
    </citation>
    <scope>NUCLEOTIDE SEQUENCE [LARGE SCALE GENOMIC DNA]</scope>
</reference>
<name>A0A223LFB1_9CAUD</name>
<evidence type="ECO:0000256" key="5">
    <source>
        <dbReference type="ARBA" id="ARBA00022842"/>
    </source>
</evidence>
<feature type="domain" description="Glutathionylspermidine synthase pre-ATP-grasp-like" evidence="6">
    <location>
        <begin position="2"/>
        <end position="85"/>
    </location>
</feature>
<dbReference type="RefSeq" id="YP_009613179.1">
    <property type="nucleotide sequence ID" value="NC_042019.1"/>
</dbReference>